<evidence type="ECO:0000256" key="9">
    <source>
        <dbReference type="SAM" id="Phobius"/>
    </source>
</evidence>
<protein>
    <recommendedName>
        <fullName evidence="12">Aquaporin</fullName>
    </recommendedName>
</protein>
<feature type="transmembrane region" description="Helical" evidence="9">
    <location>
        <begin position="21"/>
        <end position="45"/>
    </location>
</feature>
<dbReference type="GO" id="GO:0015250">
    <property type="term" value="F:water channel activity"/>
    <property type="evidence" value="ECO:0007669"/>
    <property type="project" value="TreeGrafter"/>
</dbReference>
<reference evidence="10 11" key="1">
    <citation type="submission" date="2019-07" db="EMBL/GenBank/DDBJ databases">
        <title>Genomics analysis of Aphanomyces spp. identifies a new class of oomycete effector associated with host adaptation.</title>
        <authorList>
            <person name="Gaulin E."/>
        </authorList>
    </citation>
    <scope>NUCLEOTIDE SEQUENCE [LARGE SCALE GENOMIC DNA]</scope>
    <source>
        <strain evidence="10 11">ATCC 201684</strain>
    </source>
</reference>
<dbReference type="InterPro" id="IPR022357">
    <property type="entry name" value="MIP_CS"/>
</dbReference>
<evidence type="ECO:0000256" key="6">
    <source>
        <dbReference type="ARBA" id="ARBA00023136"/>
    </source>
</evidence>
<comment type="similarity">
    <text evidence="2 7">Belongs to the MIP/aquaporin (TC 1.A.8) family.</text>
</comment>
<comment type="caution">
    <text evidence="10">The sequence shown here is derived from an EMBL/GenBank/DDBJ whole genome shotgun (WGS) entry which is preliminary data.</text>
</comment>
<keyword evidence="3 7" id="KW-0813">Transport</keyword>
<name>A0A6G0WRF4_9STRA</name>
<evidence type="ECO:0008006" key="12">
    <source>
        <dbReference type="Google" id="ProtNLM"/>
    </source>
</evidence>
<dbReference type="InterPro" id="IPR050363">
    <property type="entry name" value="MIP/Aquaporin"/>
</dbReference>
<keyword evidence="6 9" id="KW-0472">Membrane</keyword>
<dbReference type="SUPFAM" id="SSF81338">
    <property type="entry name" value="Aquaporin-like"/>
    <property type="match status" value="1"/>
</dbReference>
<dbReference type="Proteomes" id="UP000481153">
    <property type="component" value="Unassembled WGS sequence"/>
</dbReference>
<proteinExistence type="inferred from homology"/>
<dbReference type="GO" id="GO:0005886">
    <property type="term" value="C:plasma membrane"/>
    <property type="evidence" value="ECO:0007669"/>
    <property type="project" value="TreeGrafter"/>
</dbReference>
<feature type="transmembrane region" description="Helical" evidence="9">
    <location>
        <begin position="183"/>
        <end position="207"/>
    </location>
</feature>
<keyword evidence="11" id="KW-1185">Reference proteome</keyword>
<dbReference type="PROSITE" id="PS00221">
    <property type="entry name" value="MIP"/>
    <property type="match status" value="1"/>
</dbReference>
<dbReference type="CDD" id="cd00333">
    <property type="entry name" value="MIP"/>
    <property type="match status" value="1"/>
</dbReference>
<dbReference type="VEuPathDB" id="FungiDB:AeMF1_008125"/>
<feature type="compositionally biased region" description="Acidic residues" evidence="8">
    <location>
        <begin position="265"/>
        <end position="276"/>
    </location>
</feature>
<feature type="region of interest" description="Disordered" evidence="8">
    <location>
        <begin position="265"/>
        <end position="285"/>
    </location>
</feature>
<dbReference type="PANTHER" id="PTHR43829">
    <property type="entry name" value="AQUAPORIN OR AQUAGLYCEROPORIN RELATED"/>
    <property type="match status" value="1"/>
</dbReference>
<keyword evidence="4 7" id="KW-0812">Transmembrane</keyword>
<feature type="transmembrane region" description="Helical" evidence="9">
    <location>
        <begin position="101"/>
        <end position="122"/>
    </location>
</feature>
<gene>
    <name evidence="10" type="ORF">Ae201684_012468</name>
</gene>
<dbReference type="GO" id="GO:0015254">
    <property type="term" value="F:glycerol channel activity"/>
    <property type="evidence" value="ECO:0007669"/>
    <property type="project" value="TreeGrafter"/>
</dbReference>
<dbReference type="InterPro" id="IPR000425">
    <property type="entry name" value="MIP"/>
</dbReference>
<sequence>MKHNVQSSKPWWRIQSHLVRECLAEFAGTFIMMVFINGVIAQVTLSPNNSSGSFTDIGIGCGLAVMLGVHTAGGVSGAHLNPAISIAMAVYGKLPWKKVPFYGVAQFVGAFVAALVVFLTYYPALNAVDPDRTIKTAGIFATYPATWENSGSAFVNEVVGTSLLVFMVFCVDDPANMPTNPVMKPLTIGLVVVMLIMSFSASTGAAMNPARDLGPRVLTACAGWGSQVFTLYDYYWWVPITAPIVGAILGGGVYMVLLSNHHDQDDEESDVTEDDHYENAPTTPV</sequence>
<dbReference type="AlphaFoldDB" id="A0A6G0WRF4"/>
<evidence type="ECO:0000256" key="5">
    <source>
        <dbReference type="ARBA" id="ARBA00022989"/>
    </source>
</evidence>
<feature type="transmembrane region" description="Helical" evidence="9">
    <location>
        <begin position="234"/>
        <end position="257"/>
    </location>
</feature>
<dbReference type="PRINTS" id="PR00783">
    <property type="entry name" value="MINTRINSICP"/>
</dbReference>
<evidence type="ECO:0000313" key="11">
    <source>
        <dbReference type="Proteomes" id="UP000481153"/>
    </source>
</evidence>
<evidence type="ECO:0000313" key="10">
    <source>
        <dbReference type="EMBL" id="KAF0729979.1"/>
    </source>
</evidence>
<evidence type="ECO:0000256" key="3">
    <source>
        <dbReference type="ARBA" id="ARBA00022448"/>
    </source>
</evidence>
<dbReference type="Pfam" id="PF00230">
    <property type="entry name" value="MIP"/>
    <property type="match status" value="1"/>
</dbReference>
<dbReference type="PANTHER" id="PTHR43829:SF9">
    <property type="entry name" value="AQUAPORIN-9"/>
    <property type="match status" value="1"/>
</dbReference>
<comment type="subcellular location">
    <subcellularLocation>
        <location evidence="1">Membrane</location>
        <topology evidence="1">Multi-pass membrane protein</topology>
    </subcellularLocation>
</comment>
<evidence type="ECO:0000256" key="7">
    <source>
        <dbReference type="RuleBase" id="RU000477"/>
    </source>
</evidence>
<evidence type="ECO:0000256" key="4">
    <source>
        <dbReference type="ARBA" id="ARBA00022692"/>
    </source>
</evidence>
<organism evidence="10 11">
    <name type="scientific">Aphanomyces euteiches</name>
    <dbReference type="NCBI Taxonomy" id="100861"/>
    <lineage>
        <taxon>Eukaryota</taxon>
        <taxon>Sar</taxon>
        <taxon>Stramenopiles</taxon>
        <taxon>Oomycota</taxon>
        <taxon>Saprolegniomycetes</taxon>
        <taxon>Saprolegniales</taxon>
        <taxon>Verrucalvaceae</taxon>
        <taxon>Aphanomyces</taxon>
    </lineage>
</organism>
<accession>A0A6G0WRF4</accession>
<evidence type="ECO:0000256" key="2">
    <source>
        <dbReference type="ARBA" id="ARBA00006175"/>
    </source>
</evidence>
<evidence type="ECO:0000256" key="8">
    <source>
        <dbReference type="SAM" id="MobiDB-lite"/>
    </source>
</evidence>
<dbReference type="Gene3D" id="1.20.1080.10">
    <property type="entry name" value="Glycerol uptake facilitator protein"/>
    <property type="match status" value="1"/>
</dbReference>
<evidence type="ECO:0000256" key="1">
    <source>
        <dbReference type="ARBA" id="ARBA00004141"/>
    </source>
</evidence>
<dbReference type="NCBIfam" id="TIGR00861">
    <property type="entry name" value="MIP"/>
    <property type="match status" value="1"/>
</dbReference>
<dbReference type="PRINTS" id="PR02019">
    <property type="entry name" value="AQUAPORIN7"/>
</dbReference>
<keyword evidence="5 9" id="KW-1133">Transmembrane helix</keyword>
<dbReference type="InterPro" id="IPR023271">
    <property type="entry name" value="Aquaporin-like"/>
</dbReference>
<feature type="transmembrane region" description="Helical" evidence="9">
    <location>
        <begin position="57"/>
        <end position="80"/>
    </location>
</feature>
<feature type="transmembrane region" description="Helical" evidence="9">
    <location>
        <begin position="153"/>
        <end position="171"/>
    </location>
</feature>
<dbReference type="EMBL" id="VJMJ01000158">
    <property type="protein sequence ID" value="KAF0729979.1"/>
    <property type="molecule type" value="Genomic_DNA"/>
</dbReference>